<dbReference type="Proteomes" id="UP000272537">
    <property type="component" value="Unassembled WGS sequence"/>
</dbReference>
<dbReference type="EMBL" id="DAAHUJ010000001">
    <property type="protein sequence ID" value="HAB7362842.1"/>
    <property type="molecule type" value="Genomic_DNA"/>
</dbReference>
<evidence type="ECO:0000313" key="78">
    <source>
        <dbReference type="Proteomes" id="UP000350032"/>
    </source>
</evidence>
<dbReference type="Proteomes" id="UP000478682">
    <property type="component" value="Unassembled WGS sequence"/>
</dbReference>
<dbReference type="Proteomes" id="UP000337746">
    <property type="component" value="Unassembled WGS sequence"/>
</dbReference>
<sequence>MALEDKDLRSIQEVRNLIESANKAQKELAAMSQQQIDTIVKAIADAGYGAREKLAKMAHEETGFGIWQDKVIKNVFASKHVYNYIKDMKTIGMLKEDNEKKVMEVAVPLGVVAGLIPSTNPTSTVIYKTLISIKAGNSIVFSPHPNALKAILETVRIISEAAEKAGCPKGAISCMTVPTIQGTDQLMKHKDTAVILATGGSAMVKAAYSSGTPAIGVGPGNGPAFIERSANIPRAVKHILDSKTFDNGTICASEQSVVVERVNKEAVIAEFRKQGAHFLSDAEAVQLGKFILRPNGSMNPAIVGKSVQHIANLAGLTVPADARVLIAEETKVGAKIPYSREKLAPILAFYTAETWQEACELSMDILYHEGAGHTLIIHSEDKEIIREFALKKPVSRLLVNTPGALGGIGATTNLVPALTLGCGAVGGSSSSDNIGPENLFNIRRIATGVLELEDIRKEENQATSELPVDADALIQSLVEKVLAELK</sequence>
<dbReference type="EMBL" id="AAAJKI010000012">
    <property type="protein sequence ID" value="EAC6548054.1"/>
    <property type="molecule type" value="Genomic_DNA"/>
</dbReference>
<evidence type="ECO:0000313" key="41">
    <source>
        <dbReference type="EMBL" id="ECC1557847.1"/>
    </source>
</evidence>
<dbReference type="EMBL" id="AAAKQF010000009">
    <property type="protein sequence ID" value="EAC9041033.1"/>
    <property type="molecule type" value="Genomic_DNA"/>
</dbReference>
<dbReference type="Proteomes" id="UP000529135">
    <property type="component" value="Unassembled WGS sequence"/>
</dbReference>
<evidence type="ECO:0000313" key="68">
    <source>
        <dbReference type="Proteomes" id="UP000269407"/>
    </source>
</evidence>
<dbReference type="Proteomes" id="UP000549379">
    <property type="component" value="Unassembled WGS sequence"/>
</dbReference>
<evidence type="ECO:0000313" key="70">
    <source>
        <dbReference type="Proteomes" id="UP000280270"/>
    </source>
</evidence>
<dbReference type="Proteomes" id="UP000354255">
    <property type="component" value="Unassembled WGS sequence"/>
</dbReference>
<accession>A0A0B8R8C4</accession>
<dbReference type="Proteomes" id="UP000350032">
    <property type="component" value="Unassembled WGS sequence"/>
</dbReference>
<dbReference type="Proteomes" id="UP000478945">
    <property type="component" value="Unassembled WGS sequence"/>
</dbReference>
<evidence type="ECO:0000313" key="110">
    <source>
        <dbReference type="Proteomes" id="UP000527632"/>
    </source>
</evidence>
<evidence type="ECO:0000313" key="117">
    <source>
        <dbReference type="Proteomes" id="UP000549379"/>
    </source>
</evidence>
<dbReference type="EMBL" id="DAAJFY010000011">
    <property type="protein sequence ID" value="HAC0276339.1"/>
    <property type="molecule type" value="Genomic_DNA"/>
</dbReference>
<dbReference type="EMBL" id="AAAIXK010000001">
    <property type="protein sequence ID" value="EAC5548876.1"/>
    <property type="molecule type" value="Genomic_DNA"/>
</dbReference>
<dbReference type="EC" id="1.2.1.10" evidence="21"/>
<dbReference type="EMBL" id="AALGDA010000010">
    <property type="protein sequence ID" value="ECY9782329.1"/>
    <property type="molecule type" value="Genomic_DNA"/>
</dbReference>
<evidence type="ECO:0000313" key="38">
    <source>
        <dbReference type="EMBL" id="EAK9428601.1"/>
    </source>
</evidence>
<dbReference type="Proteomes" id="UP000840569">
    <property type="component" value="Unassembled WGS sequence"/>
</dbReference>
<organism evidence="21 74">
    <name type="scientific">Listeria monocytogenes</name>
    <dbReference type="NCBI Taxonomy" id="1639"/>
    <lineage>
        <taxon>Bacteria</taxon>
        <taxon>Bacillati</taxon>
        <taxon>Bacillota</taxon>
        <taxon>Bacilli</taxon>
        <taxon>Bacillales</taxon>
        <taxon>Listeriaceae</taxon>
        <taxon>Listeria</taxon>
    </lineage>
</organism>
<reference evidence="63 125" key="1">
    <citation type="submission" date="2016-09" db="EMBL/GenBank/DDBJ databases">
        <title>100K Listeria isolates.</title>
        <authorList>
            <person name="Chen P."/>
            <person name="Weimer B.C."/>
            <person name="Kong N."/>
            <person name="Huang B."/>
        </authorList>
    </citation>
    <scope>NUCLEOTIDE SEQUENCE [LARGE SCALE GENOMIC DNA]</scope>
    <source>
        <strain evidence="63 125">BCW_2383</strain>
    </source>
</reference>
<evidence type="ECO:0000313" key="109">
    <source>
        <dbReference type="Proteomes" id="UP000525850"/>
    </source>
</evidence>
<evidence type="ECO:0000313" key="6">
    <source>
        <dbReference type="EMBL" id="EAC5548876.1"/>
    </source>
</evidence>
<dbReference type="EMBL" id="QXKO01000005">
    <property type="protein sequence ID" value="RJZ20596.1"/>
    <property type="molecule type" value="Genomic_DNA"/>
</dbReference>
<keyword evidence="1 21" id="KW-0560">Oxidoreductase</keyword>
<dbReference type="OMA" id="IAIKSRN"/>
<evidence type="ECO:0000313" key="31">
    <source>
        <dbReference type="EMBL" id="EAH0217734.1"/>
    </source>
</evidence>
<dbReference type="Gene3D" id="3.40.309.10">
    <property type="entry name" value="Aldehyde Dehydrogenase, Chain A, domain 2"/>
    <property type="match status" value="1"/>
</dbReference>
<dbReference type="EMBL" id="AANDSR010000001">
    <property type="protein sequence ID" value="EDN9835077.1"/>
    <property type="molecule type" value="Genomic_DNA"/>
</dbReference>
<evidence type="ECO:0000313" key="98">
    <source>
        <dbReference type="Proteomes" id="UP000467536"/>
    </source>
</evidence>
<dbReference type="EMBL" id="AAJEKY010000003">
    <property type="protein sequence ID" value="ECL0130494.1"/>
    <property type="molecule type" value="Genomic_DNA"/>
</dbReference>
<evidence type="ECO:0000313" key="84">
    <source>
        <dbReference type="Proteomes" id="UP000365297"/>
    </source>
</evidence>
<evidence type="ECO:0000313" key="103">
    <source>
        <dbReference type="Proteomes" id="UP000481141"/>
    </source>
</evidence>
<evidence type="ECO:0000313" key="59">
    <source>
        <dbReference type="EMBL" id="HAC0276339.1"/>
    </source>
</evidence>
<evidence type="ECO:0000313" key="124">
    <source>
        <dbReference type="Proteomes" id="UP000845014"/>
    </source>
</evidence>
<evidence type="ECO:0000313" key="77">
    <source>
        <dbReference type="Proteomes" id="UP000345329"/>
    </source>
</evidence>
<evidence type="ECO:0000313" key="30">
    <source>
        <dbReference type="EMBL" id="EAG9856524.1"/>
    </source>
</evidence>
<reference evidence="74 77" key="5">
    <citation type="submission" date="2018-06" db="EMBL/GenBank/DDBJ databases">
        <authorList>
            <consortium name="GenomeTrakr: Next Generation Sequencing Network for Food Pathogen Tracability"/>
        </authorList>
    </citation>
    <scope>NUCLEOTIDE SEQUENCE [LARGE SCALE GENOMIC DNA]</scope>
    <source>
        <strain evidence="24 117">10B02965A-1</strain>
        <strain evidence="9 85">CFSAN008042</strain>
        <strain evidence="3 82">CFSAN060999</strain>
        <strain evidence="26 111">CFSAN063727</strain>
        <strain evidence="46 94">CFSAN102901</strain>
        <strain evidence="6 84">FDA00007096</strain>
        <strain evidence="7 88">FDA00009539</strain>
        <strain evidence="22">FDA00011243</strain>
        <strain evidence="61 68">FDA00013213</strain>
        <strain evidence="8 72">FDA00013332</strain>
        <strain evidence="13 76">FDA00013853</strain>
        <strain evidence="38">FDA00014181</strain>
        <strain evidence="39 93">FDA00014336</strain>
        <strain evidence="41 89">FDA00014370</strain>
        <strain evidence="40 90">FDA00014392</strain>
        <strain evidence="42 79">FDA00014472</strain>
        <strain evidence="51">FDA00015054</strain>
        <strain evidence="25 113">FDA1005580-S054-001</strain>
        <strain evidence="104">FDA1077646-S145-002</strain>
        <strain evidence="101">FDA1090798-S029-001</strain>
        <strain evidence="103">FDA956581-098-004</strain>
        <strain evidence="23 109">FDA960927-006-004</strain>
        <strain evidence="27 119">FLAG-38921</strain>
        <strain evidence="21 74">FLAG-54356</strain>
        <strain evidence="15 81">FLAG-78586</strain>
        <strain evidence="12 87">FSIS31901579</strain>
        <strain evidence="35 110">LS1344</strain>
        <strain evidence="14 86">NYAG13B12507-5</strain>
        <strain evidence="48 97">OSF101448</strain>
        <strain evidence="11 77">VA-WGS-00405</strain>
    </source>
</reference>
<evidence type="ECO:0000313" key="100">
    <source>
        <dbReference type="Proteomes" id="UP000478682"/>
    </source>
</evidence>
<evidence type="ECO:0000313" key="32">
    <source>
        <dbReference type="EMBL" id="EAH0250873.1"/>
    </source>
</evidence>
<protein>
    <submittedName>
        <fullName evidence="21 52">Acetaldehyde dehydrogenase</fullName>
        <ecNumber evidence="21">1.2.1.10</ecNumber>
    </submittedName>
    <submittedName>
        <fullName evidence="64">Aldehyde-alcohol dehydrogenase</fullName>
    </submittedName>
</protein>
<evidence type="ECO:0000313" key="86">
    <source>
        <dbReference type="Proteomes" id="UP000371553"/>
    </source>
</evidence>
<dbReference type="EMBL" id="AABBZO010000015">
    <property type="protein sequence ID" value="EAG4463047.1"/>
    <property type="molecule type" value="Genomic_DNA"/>
</dbReference>
<dbReference type="Proteomes" id="UP000484022">
    <property type="component" value="Unassembled WGS sequence"/>
</dbReference>
<dbReference type="Proteomes" id="UP000852906">
    <property type="component" value="Unassembled WGS sequence"/>
</dbReference>
<dbReference type="Proteomes" id="UP000544530">
    <property type="component" value="Unassembled WGS sequence"/>
</dbReference>
<gene>
    <name evidence="66" type="primary">adhE_2</name>
    <name evidence="65" type="synonym">adhe_1</name>
    <name evidence="64" type="synonym">adhe_2</name>
    <name evidence="28" type="ORF">AB917_11795</name>
    <name evidence="5" type="ORF">ABZ57_12770</name>
    <name evidence="66" type="ORF">AE233_01560</name>
    <name evidence="63" type="ORF">AJL21_13000</name>
    <name evidence="7" type="ORF">AP104_11975</name>
    <name evidence="15" type="ORF">APD94_03025</name>
    <name evidence="6" type="ORF">ARY78_00345</name>
    <name evidence="23" type="ORF">B1N52_00565</name>
    <name evidence="22" type="ORF">B1S26_00630</name>
    <name evidence="3" type="ORF">B4X68_10730</name>
    <name evidence="24" type="ORF">B5K54_04430</name>
    <name evidence="20" type="ORF">BB997_03520</name>
    <name evidence="21" type="ORF">BCZ21_13285</name>
    <name evidence="67" type="ORF">BES38_02605</name>
    <name evidence="26" type="ORF">CA369_12170</name>
    <name evidence="25" type="ORF">CAV64_02315</name>
    <name evidence="14" type="ORF">CD20_11305</name>
    <name evidence="29" type="ORF">CW845_12155</name>
    <name evidence="33" type="ORF">D4271_11010</name>
    <name evidence="30" type="ORF">D4C60_05925</name>
    <name evidence="31" type="ORF">D4D89_05350</name>
    <name evidence="32" type="ORF">D4U23_00570</name>
    <name evidence="34" type="ORF">D5M70_05345</name>
    <name evidence="36" type="ORF">D7104_13715</name>
    <name evidence="60" type="ORF">DCK61_04740</name>
    <name evidence="27" type="ORF">DCT16_03520</name>
    <name evidence="61" type="ORF">DOV25_09655</name>
    <name evidence="9" type="ORF">DQ70_09295</name>
    <name evidence="8" type="ORF">DU018_06670</name>
    <name evidence="64" type="ORF">DYZ50_02122</name>
    <name evidence="65" type="ORF">DYZ80_00073</name>
    <name evidence="4" type="ORF">E0I39_05415</name>
    <name evidence="17" type="ORF">E1V33_10230</name>
    <name evidence="18" type="ORF">E1W43_13050</name>
    <name evidence="19" type="ORF">E1X78_00370</name>
    <name evidence="35" type="ORF">E5F58_00615</name>
    <name evidence="13" type="ORF">EX365_00375</name>
    <name evidence="12" type="ORF">EXZ73_07670</name>
    <name evidence="44" type="ORF">F6436_11380</name>
    <name evidence="45" type="ORF">F6515_04920</name>
    <name evidence="37" type="ORF">FA835_02580</name>
    <name evidence="38" type="ORF">FC284_09625</name>
    <name evidence="43" type="ORF">FJU19_05255</name>
    <name evidence="40" type="ORF">FLQ97_08660</name>
    <name evidence="39" type="ORF">FLR03_12355</name>
    <name evidence="41" type="ORF">FNX40_13640</name>
    <name evidence="42" type="ORF">FPL45_12855</name>
    <name evidence="49" type="ORF">FV747_12240</name>
    <name evidence="51" type="ORF">G3O21_002786</name>
    <name evidence="50" type="ORF">G3R95_001104</name>
    <name evidence="52" type="ORF">GHH22_12695</name>
    <name evidence="53" type="ORF">GHO09_08785</name>
    <name evidence="47" type="ORF">GI230_11725</name>
    <name evidence="48" type="ORF">GJW51_00180</name>
    <name evidence="46" type="ORF">GQG13_03680</name>
    <name evidence="54" type="ORF">GYO01_01865</name>
    <name evidence="55" type="ORF">GYP27_12020</name>
    <name evidence="56" type="ORF">GYR60_12615</name>
    <name evidence="57" type="ORF">GYS09_13035</name>
    <name evidence="58" type="ORF">GYX23_08390</name>
    <name evidence="59" type="ORF">GYY14_13285</name>
    <name evidence="62" type="ORF">HZJ64_05635</name>
    <name evidence="10" type="ORF">KV70_12500</name>
    <name evidence="11" type="ORF">UI29_00395</name>
    <name evidence="16" type="ORF">Y261_00340</name>
</gene>
<evidence type="ECO:0000313" key="34">
    <source>
        <dbReference type="EMBL" id="EAH3126720.1"/>
    </source>
</evidence>
<evidence type="ECO:0000313" key="112">
    <source>
        <dbReference type="Proteomes" id="UP000529135"/>
    </source>
</evidence>
<evidence type="ECO:0000313" key="33">
    <source>
        <dbReference type="EMBL" id="EAH1615939.1"/>
    </source>
</evidence>
<dbReference type="RefSeq" id="WP_003721578.1">
    <property type="nucleotide sequence ID" value="NC_021823.1"/>
</dbReference>
<dbReference type="Proteomes" id="UP000467536">
    <property type="component" value="Unassembled WGS sequence"/>
</dbReference>
<evidence type="ECO:0000313" key="52">
    <source>
        <dbReference type="EMBL" id="HAA8053997.1"/>
    </source>
</evidence>
<dbReference type="KEGG" id="lmok:CQ02_06060"/>
<dbReference type="Proteomes" id="UP000528151">
    <property type="component" value="Unassembled WGS sequence"/>
</dbReference>
<evidence type="ECO:0000313" key="104">
    <source>
        <dbReference type="Proteomes" id="UP000484022"/>
    </source>
</evidence>
<dbReference type="EMBL" id="DAAHYZ010000008">
    <property type="protein sequence ID" value="HAB7722706.1"/>
    <property type="molecule type" value="Genomic_DNA"/>
</dbReference>
<evidence type="ECO:0000313" key="5">
    <source>
        <dbReference type="EMBL" id="EAC4553361.1"/>
    </source>
</evidence>
<evidence type="ECO:0000313" key="122">
    <source>
        <dbReference type="Proteomes" id="UP000841146"/>
    </source>
</evidence>
<dbReference type="EMBL" id="AABGUK010000001">
    <property type="protein sequence ID" value="EAH4240497.1"/>
    <property type="molecule type" value="Genomic_DNA"/>
</dbReference>
<evidence type="ECO:0000313" key="8">
    <source>
        <dbReference type="EMBL" id="EAC6548054.1"/>
    </source>
</evidence>
<evidence type="ECO:0000313" key="10">
    <source>
        <dbReference type="EMBL" id="EAC9041033.1"/>
    </source>
</evidence>
<dbReference type="EMBL" id="AABGFX010000003">
    <property type="protein sequence ID" value="EAH3126720.1"/>
    <property type="molecule type" value="Genomic_DNA"/>
</dbReference>
<evidence type="ECO:0000313" key="113">
    <source>
        <dbReference type="Proteomes" id="UP000540117"/>
    </source>
</evidence>
<dbReference type="EMBL" id="AAAREG010000001">
    <property type="protein sequence ID" value="EAE2352793.1"/>
    <property type="molecule type" value="Genomic_DNA"/>
</dbReference>
<dbReference type="Proteomes" id="UP000522199">
    <property type="component" value="Unassembled WGS sequence"/>
</dbReference>
<dbReference type="Proteomes" id="UP000356407">
    <property type="component" value="Unassembled WGS sequence"/>
</dbReference>
<evidence type="ECO:0000313" key="16">
    <source>
        <dbReference type="EMBL" id="EAE2352793.1"/>
    </source>
</evidence>
<dbReference type="Proteomes" id="UP000383365">
    <property type="component" value="Unassembled WGS sequence"/>
</dbReference>
<evidence type="ECO:0000313" key="62">
    <source>
        <dbReference type="EMBL" id="NYA01306.1"/>
    </source>
</evidence>
<evidence type="ECO:0000313" key="125">
    <source>
        <dbReference type="Proteomes" id="UP000852906"/>
    </source>
</evidence>
<dbReference type="Proteomes" id="UP000840197">
    <property type="component" value="Unassembled WGS sequence"/>
</dbReference>
<dbReference type="Proteomes" id="UP000548826">
    <property type="component" value="Unassembled WGS sequence"/>
</dbReference>
<evidence type="ECO:0000313" key="65">
    <source>
        <dbReference type="EMBL" id="RKA10546.1"/>
    </source>
</evidence>
<evidence type="ECO:0000313" key="46">
    <source>
        <dbReference type="EMBL" id="EDN7714222.1"/>
    </source>
</evidence>
<reference evidence="62 114" key="10">
    <citation type="submission" date="2020-06" db="EMBL/GenBank/DDBJ databases">
        <title>Two Listeria outbreaks in Switzerland in 2018 and 2020.</title>
        <authorList>
            <person name="Stevens M.J.A."/>
            <person name="Bloemberg G."/>
            <person name="Nusch-Inderbinnen M."/>
            <person name="Stephan R."/>
        </authorList>
    </citation>
    <scope>NUCLEOTIDE SEQUENCE [LARGE SCALE GENOMIC DNA]</scope>
    <source>
        <strain evidence="62 114">N18-0707</strain>
    </source>
</reference>
<dbReference type="KEGG" id="lmoe:BN418_1383"/>
<evidence type="ECO:0000313" key="69">
    <source>
        <dbReference type="Proteomes" id="UP000272537"/>
    </source>
</evidence>
<dbReference type="EMBL" id="AAAIKW010000010">
    <property type="protein sequence ID" value="EAC4553361.1"/>
    <property type="molecule type" value="Genomic_DNA"/>
</dbReference>
<reference evidence="106 108" key="7">
    <citation type="submission" date="2019-04" db="EMBL/GenBank/DDBJ databases">
        <authorList>
            <person name="Ashton P.M."/>
            <person name="Dallman T."/>
            <person name="Nair S."/>
            <person name="De Pinna E."/>
            <person name="Peters T."/>
            <person name="Grant K."/>
        </authorList>
    </citation>
    <scope>NUCLEOTIDE SEQUENCE [LARGE SCALE GENOMIC DNA]</scope>
    <source>
        <strain evidence="32 118">406731</strain>
        <strain evidence="30 116">429821</strain>
        <strain evidence="33 108">562417</strain>
        <strain evidence="34 112">562428</strain>
        <strain evidence="31 106">563356</strain>
        <strain evidence="4 92">688377</strain>
        <strain evidence="43 102">760311</strain>
        <strain evidence="49 98">788324</strain>
        <strain evidence="47 95">833351</strain>
        <strain evidence="50 99">883775</strain>
        <strain evidence="17">RL15000161</strain>
        <strain evidence="18">RL15000271</strain>
        <strain evidence="19">RL15000440</strain>
    </source>
</reference>
<dbReference type="Proteomes" id="UP000844415">
    <property type="component" value="Unassembled WGS sequence"/>
</dbReference>
<dbReference type="Proteomes" id="UP000389283">
    <property type="component" value="Unassembled WGS sequence"/>
</dbReference>
<evidence type="ECO:0000313" key="91">
    <source>
        <dbReference type="Proteomes" id="UP000410967"/>
    </source>
</evidence>
<dbReference type="InterPro" id="IPR015590">
    <property type="entry name" value="Aldehyde_DH_dom"/>
</dbReference>
<evidence type="ECO:0000313" key="45">
    <source>
        <dbReference type="EMBL" id="ECY9782329.1"/>
    </source>
</evidence>
<evidence type="ECO:0000313" key="9">
    <source>
        <dbReference type="EMBL" id="EAC7480873.1"/>
    </source>
</evidence>
<evidence type="ECO:0000313" key="64">
    <source>
        <dbReference type="EMBL" id="RJZ20596.1"/>
    </source>
</evidence>
<dbReference type="InterPro" id="IPR016162">
    <property type="entry name" value="Ald_DH_N"/>
</dbReference>
<evidence type="ECO:0000313" key="25">
    <source>
        <dbReference type="EMBL" id="EAG4330088.1"/>
    </source>
</evidence>
<reference evidence="67" key="11">
    <citation type="submission" date="2022-06" db="EMBL/GenBank/DDBJ databases">
        <title>Complete genomes of Listeria monocytogenes strains L58-55 and 6179.</title>
        <authorList>
            <person name="Schmitz-Esser S."/>
            <person name="Tibbs-Cortes B.W."/>
        </authorList>
    </citation>
    <scope>NUCLEOTIDE SEQUENCE</scope>
    <source>
        <strain evidence="67">L58-55</strain>
    </source>
</reference>
<evidence type="ECO:0000313" key="55">
    <source>
        <dbReference type="EMBL" id="HAB7722706.1"/>
    </source>
</evidence>
<evidence type="ECO:0000313" key="101">
    <source>
        <dbReference type="Proteomes" id="UP000478704"/>
    </source>
</evidence>
<evidence type="ECO:0000313" key="26">
    <source>
        <dbReference type="EMBL" id="EAG4463047.1"/>
    </source>
</evidence>
<dbReference type="EMBL" id="AALEDS010000011">
    <property type="protein sequence ID" value="ECY6544938.1"/>
    <property type="molecule type" value="Genomic_DNA"/>
</dbReference>
<dbReference type="EMBL" id="MJTJ01000019">
    <property type="protein sequence ID" value="OET49176.1"/>
    <property type="molecule type" value="Genomic_DNA"/>
</dbReference>
<dbReference type="Proteomes" id="UP000401273">
    <property type="component" value="Unassembled WGS sequence"/>
</dbReference>
<dbReference type="Proteomes" id="UP000336166">
    <property type="component" value="Unassembled WGS sequence"/>
</dbReference>
<dbReference type="Proteomes" id="UP000365297">
    <property type="component" value="Unassembled WGS sequence"/>
</dbReference>
<reference evidence="60 96" key="4">
    <citation type="submission" date="2018-04" db="EMBL/GenBank/DDBJ databases">
        <title>Genome Analysis of a Prevalent Clone of Listeria monocytogenes Sequence Type 87 in China.</title>
        <authorList>
            <person name="Wang Y."/>
        </authorList>
    </citation>
    <scope>NUCLEOTIDE SEQUENCE [LARGE SCALE GENOMIC DNA]</scope>
    <source>
        <strain evidence="60 96">ICDC_LM1523</strain>
    </source>
</reference>
<evidence type="ECO:0000313" key="106">
    <source>
        <dbReference type="Proteomes" id="UP000517258"/>
    </source>
</evidence>
<evidence type="ECO:0000313" key="75">
    <source>
        <dbReference type="Proteomes" id="UP000339309"/>
    </source>
</evidence>
<dbReference type="EMBL" id="AABBHO010000009">
    <property type="protein sequence ID" value="EAG2996536.1"/>
    <property type="molecule type" value="Genomic_DNA"/>
</dbReference>
<dbReference type="Proteomes" id="UP000481141">
    <property type="component" value="Unassembled WGS sequence"/>
</dbReference>
<dbReference type="EMBL" id="AAASTI010000001">
    <property type="protein sequence ID" value="EAE5602555.1"/>
    <property type="molecule type" value="Genomic_DNA"/>
</dbReference>
<dbReference type="EMBL" id="QXLS01000001">
    <property type="protein sequence ID" value="RKA10546.1"/>
    <property type="molecule type" value="Genomic_DNA"/>
</dbReference>
<feature type="domain" description="Aldehyde dehydrogenase" evidence="2">
    <location>
        <begin position="12"/>
        <end position="326"/>
    </location>
</feature>
<dbReference type="EMBL" id="AAHZFN010000016">
    <property type="protein sequence ID" value="ECB9474470.1"/>
    <property type="molecule type" value="Genomic_DNA"/>
</dbReference>
<evidence type="ECO:0000313" key="11">
    <source>
        <dbReference type="EMBL" id="EAD3791227.1"/>
    </source>
</evidence>
<dbReference type="EMBL" id="DAAIHR010000013">
    <property type="protein sequence ID" value="HAB8399363.1"/>
    <property type="molecule type" value="Genomic_DNA"/>
</dbReference>
<evidence type="ECO:0000313" key="49">
    <source>
        <dbReference type="EMBL" id="EDO0986763.1"/>
    </source>
</evidence>
<dbReference type="Proteomes" id="UP000478704">
    <property type="component" value="Unassembled WGS sequence"/>
</dbReference>
<dbReference type="GO" id="GO:0008774">
    <property type="term" value="F:acetaldehyde dehydrogenase (acetylating) activity"/>
    <property type="evidence" value="ECO:0007669"/>
    <property type="project" value="UniProtKB-EC"/>
</dbReference>
<dbReference type="Proteomes" id="UP000527632">
    <property type="component" value="Unassembled WGS sequence"/>
</dbReference>
<evidence type="ECO:0000313" key="74">
    <source>
        <dbReference type="Proteomes" id="UP000337746"/>
    </source>
</evidence>
<dbReference type="Proteomes" id="UP000368512">
    <property type="component" value="Unassembled WGS sequence"/>
</dbReference>
<dbReference type="Gene3D" id="3.40.605.10">
    <property type="entry name" value="Aldehyde Dehydrogenase, Chain A, domain 1"/>
    <property type="match status" value="1"/>
</dbReference>
<dbReference type="Proteomes" id="UP000352246">
    <property type="component" value="Unassembled WGS sequence"/>
</dbReference>
<dbReference type="Proteomes" id="UP000423131">
    <property type="component" value="Unassembled WGS sequence"/>
</dbReference>
<dbReference type="EMBL" id="AABFMV010000008">
    <property type="protein sequence ID" value="EAH1615939.1"/>
    <property type="molecule type" value="Genomic_DNA"/>
</dbReference>
<dbReference type="Proteomes" id="UP000548278">
    <property type="component" value="Unassembled WGS sequence"/>
</dbReference>
<dbReference type="EMBL" id="AANOZB010000003">
    <property type="protein sequence ID" value="EDP8409554.1"/>
    <property type="molecule type" value="Genomic_DNA"/>
</dbReference>
<evidence type="ECO:0000313" key="119">
    <source>
        <dbReference type="Proteomes" id="UP000566721"/>
    </source>
</evidence>
<evidence type="ECO:0000313" key="72">
    <source>
        <dbReference type="Proteomes" id="UP000331186"/>
    </source>
</evidence>
<evidence type="ECO:0000313" key="80">
    <source>
        <dbReference type="Proteomes" id="UP000354255"/>
    </source>
</evidence>
<dbReference type="Proteomes" id="UP000413786">
    <property type="component" value="Unassembled WGS sequence"/>
</dbReference>
<evidence type="ECO:0000313" key="56">
    <source>
        <dbReference type="EMBL" id="HAB8399363.1"/>
    </source>
</evidence>
<dbReference type="EMBL" id="AAANYR010000001">
    <property type="protein sequence ID" value="EAD5785012.1"/>
    <property type="molecule type" value="Genomic_DNA"/>
</dbReference>
<dbReference type="EMBL" id="AABEVI010000003">
    <property type="protein sequence ID" value="EAH0217734.1"/>
    <property type="molecule type" value="Genomic_DNA"/>
</dbReference>
<dbReference type="EMBL" id="AANEHK010000012">
    <property type="protein sequence ID" value="EDO0986763.1"/>
    <property type="molecule type" value="Genomic_DNA"/>
</dbReference>
<evidence type="ECO:0000313" key="93">
    <source>
        <dbReference type="Proteomes" id="UP000423131"/>
    </source>
</evidence>
<reference evidence="44 83" key="8">
    <citation type="submission" date="2019-09" db="EMBL/GenBank/DDBJ databases">
        <authorList>
            <consortium name="GenomeTrakr network: Whole genome sequencing for foodborne pathogen traceback"/>
        </authorList>
    </citation>
    <scope>NUCLEOTIDE SEQUENCE [LARGE SCALE GENOMIC DNA]</scope>
    <source>
        <strain evidence="28 115">CFSAN004300</strain>
        <strain evidence="29 107">CFSAN072474</strain>
        <strain evidence="44 83">FLAG-55987</strain>
        <strain evidence="37 91">PHLUSALM00088</strain>
    </source>
</reference>
<evidence type="ECO:0000313" key="17">
    <source>
        <dbReference type="EMBL" id="EAE2660538.1"/>
    </source>
</evidence>
<dbReference type="Proteomes" id="UP000398321">
    <property type="component" value="Unassembled WGS sequence"/>
</dbReference>
<dbReference type="Proteomes" id="UP000525068">
    <property type="component" value="Unassembled WGS sequence"/>
</dbReference>
<evidence type="ECO:0000313" key="97">
    <source>
        <dbReference type="Proteomes" id="UP000467347"/>
    </source>
</evidence>
<dbReference type="Proteomes" id="UP000842809">
    <property type="component" value="Unassembled WGS sequence"/>
</dbReference>
<evidence type="ECO:0000313" key="12">
    <source>
        <dbReference type="EMBL" id="EAD5774174.1"/>
    </source>
</evidence>
<dbReference type="EMBL" id="AABCVX010000001">
    <property type="protein sequence ID" value="EAG6168455.1"/>
    <property type="molecule type" value="Genomic_DNA"/>
</dbReference>
<evidence type="ECO:0000313" key="82">
    <source>
        <dbReference type="Proteomes" id="UP000356407"/>
    </source>
</evidence>
<dbReference type="EMBL" id="DAAJCS010000005">
    <property type="protein sequence ID" value="HAC0013012.1"/>
    <property type="molecule type" value="Genomic_DNA"/>
</dbReference>
<evidence type="ECO:0000313" key="105">
    <source>
        <dbReference type="Proteomes" id="UP000489121"/>
    </source>
</evidence>
<dbReference type="Proteomes" id="UP000331186">
    <property type="component" value="Unassembled WGS sequence"/>
</dbReference>
<dbReference type="EMBL" id="AABAYG010000001">
    <property type="protein sequence ID" value="EAG2243900.1"/>
    <property type="molecule type" value="Genomic_DNA"/>
</dbReference>
<reference evidence="73 75" key="6">
    <citation type="submission" date="2018-06" db="EMBL/GenBank/DDBJ databases">
        <authorList>
            <consortium name="PulseNet: The National Subtyping Network for Foodborne Disease Surveillance"/>
            <person name="Tarr C.L."/>
            <person name="Trees E."/>
            <person name="Katz L.S."/>
            <person name="Carleton-Romer H.A."/>
            <person name="Stroika S."/>
            <person name="Kucerova Z."/>
            <person name="Roache K.F."/>
            <person name="Sabol A.L."/>
            <person name="Besser J."/>
            <person name="Gerner-Smidt P."/>
        </authorList>
    </citation>
    <scope>NUCLEOTIDE SEQUENCE [LARGE SCALE GENOMIC DNA]</scope>
    <source>
        <strain evidence="5 75">2015L-6227</strain>
        <strain evidence="16 73">PNUSAL000134</strain>
        <strain evidence="10 80">PNUSAL000910</strain>
        <strain evidence="20 100">PNUSAL002298</strain>
        <strain evidence="36 78">PNUSAL004402</strain>
        <strain evidence="45 105">PNUSAL005692</strain>
    </source>
</reference>
<reference evidence="120 121" key="3">
    <citation type="journal article" date="2018" name="Genome Biol.">
        <title>SKESA: strategic k-mer extension for scrupulous assemblies.</title>
        <authorList>
            <person name="Souvorov A."/>
            <person name="Agarwala R."/>
            <person name="Lipman D.J."/>
        </authorList>
    </citation>
    <scope>NUCLEOTIDE SEQUENCE [LARGE SCALE GENOMIC DNA]</scope>
    <source>
        <strain evidence="52">09CEB371LM</strain>
        <strain evidence="57 123">CFIAFB20100120</strain>
        <strain evidence="56 120">CFIAFB20130012</strain>
        <strain evidence="55">CFIAFB20140010</strain>
        <strain evidence="54 124">CFIAFB20160079</strain>
        <strain evidence="59">CFIAFB20170037</strain>
        <strain evidence="58 122">CFIAFB20170045</strain>
        <strain evidence="53">Sam_F526FDD3-C0F7-43DB-B204-E231FEF9C926</strain>
    </source>
</reference>
<dbReference type="EMBL" id="RCRQ01000004">
    <property type="protein sequence ID" value="MCO38722.1"/>
    <property type="molecule type" value="Genomic_DNA"/>
</dbReference>
<evidence type="ECO:0000313" key="43">
    <source>
        <dbReference type="EMBL" id="ECL0130494.1"/>
    </source>
</evidence>
<evidence type="ECO:0000313" key="67">
    <source>
        <dbReference type="EMBL" id="UUJ80111.1"/>
    </source>
</evidence>
<dbReference type="NCBIfam" id="TIGR02518">
    <property type="entry name" value="EutH_ACDH"/>
    <property type="match status" value="1"/>
</dbReference>
<evidence type="ECO:0000313" key="118">
    <source>
        <dbReference type="Proteomes" id="UP000566597"/>
    </source>
</evidence>
<evidence type="ECO:0000313" key="60">
    <source>
        <dbReference type="EMBL" id="KAA9453776.1"/>
    </source>
</evidence>
<dbReference type="Proteomes" id="UP000410967">
    <property type="component" value="Unassembled WGS sequence"/>
</dbReference>
<dbReference type="KEGG" id="lmv:Y193_09840"/>
<evidence type="ECO:0000313" key="51">
    <source>
        <dbReference type="EMBL" id="EDP8515331.1"/>
    </source>
</evidence>
<dbReference type="PANTHER" id="PTHR11699">
    <property type="entry name" value="ALDEHYDE DEHYDROGENASE-RELATED"/>
    <property type="match status" value="1"/>
</dbReference>
<dbReference type="Proteomes" id="UP000566597">
    <property type="component" value="Unassembled WGS sequence"/>
</dbReference>
<evidence type="ECO:0000313" key="123">
    <source>
        <dbReference type="Proteomes" id="UP000844415"/>
    </source>
</evidence>
<evidence type="ECO:0000313" key="99">
    <source>
        <dbReference type="Proteomes" id="UP000470497"/>
    </source>
</evidence>
<dbReference type="EMBL" id="AAANYN010000009">
    <property type="protein sequence ID" value="EAD5774174.1"/>
    <property type="molecule type" value="Genomic_DNA"/>
</dbReference>
<dbReference type="EMBL" id="AAAIJX010000003">
    <property type="protein sequence ID" value="EAC4482321.1"/>
    <property type="molecule type" value="Genomic_DNA"/>
</dbReference>
<evidence type="ECO:0000313" key="89">
    <source>
        <dbReference type="Proteomes" id="UP000389283"/>
    </source>
</evidence>
<evidence type="ECO:0000313" key="4">
    <source>
        <dbReference type="EMBL" id="EAC4482321.1"/>
    </source>
</evidence>
<dbReference type="EMBL" id="JACAVN010000003">
    <property type="protein sequence ID" value="NYA01306.1"/>
    <property type="molecule type" value="Genomic_DNA"/>
</dbReference>
<evidence type="ECO:0000313" key="50">
    <source>
        <dbReference type="EMBL" id="EDP8409554.1"/>
    </source>
</evidence>
<evidence type="ECO:0000313" key="71">
    <source>
        <dbReference type="Proteomes" id="UP000285054"/>
    </source>
</evidence>
<dbReference type="AlphaFoldDB" id="A0A0B8R8C4"/>
<name>A0A0B8R8C4_LISMN</name>
<dbReference type="Proteomes" id="UP000364988">
    <property type="component" value="Unassembled WGS sequence"/>
</dbReference>
<dbReference type="EMBL" id="AAISWI010000013">
    <property type="protein sequence ID" value="ECH7212221.1"/>
    <property type="molecule type" value="Genomic_DNA"/>
</dbReference>
<dbReference type="EMBL" id="DAAIJL010000014">
    <property type="protein sequence ID" value="HAB8558215.1"/>
    <property type="molecule type" value="Genomic_DNA"/>
</dbReference>
<dbReference type="EMBL" id="DAAEQL010000004">
    <property type="protein sequence ID" value="HAA8490591.1"/>
    <property type="molecule type" value="Genomic_DNA"/>
</dbReference>
<evidence type="ECO:0000313" key="81">
    <source>
        <dbReference type="Proteomes" id="UP000355989"/>
    </source>
</evidence>
<evidence type="ECO:0000313" key="114">
    <source>
        <dbReference type="Proteomes" id="UP000544530"/>
    </source>
</evidence>
<dbReference type="Proteomes" id="UP000455569">
    <property type="component" value="Unassembled WGS sequence"/>
</dbReference>
<evidence type="ECO:0000313" key="18">
    <source>
        <dbReference type="EMBL" id="EAE2898866.1"/>
    </source>
</evidence>
<dbReference type="EMBL" id="AANPAU010000012">
    <property type="protein sequence ID" value="EDP8515331.1"/>
    <property type="molecule type" value="Genomic_DNA"/>
</dbReference>
<evidence type="ECO:0000313" key="116">
    <source>
        <dbReference type="Proteomes" id="UP000548826"/>
    </source>
</evidence>
<dbReference type="SMR" id="A0A0B8R8C4"/>
<evidence type="ECO:0000313" key="19">
    <source>
        <dbReference type="EMBL" id="EAE5602555.1"/>
    </source>
</evidence>
<dbReference type="Proteomes" id="UP000460224">
    <property type="component" value="Unassembled WGS sequence"/>
</dbReference>
<dbReference type="InterPro" id="IPR013357">
    <property type="entry name" value="Acetaldehyde_DH_acetylating"/>
</dbReference>
<dbReference type="Proteomes" id="UP000193519">
    <property type="component" value="Chromosome"/>
</dbReference>
<dbReference type="Proteomes" id="UP000378540">
    <property type="component" value="Unassembled WGS sequence"/>
</dbReference>
<evidence type="ECO:0000313" key="73">
    <source>
        <dbReference type="Proteomes" id="UP000336166"/>
    </source>
</evidence>
<dbReference type="Proteomes" id="UP000280270">
    <property type="component" value="Unassembled WGS sequence"/>
</dbReference>
<dbReference type="EMBL" id="AABEVT010000001">
    <property type="protein sequence ID" value="EAH0250873.1"/>
    <property type="molecule type" value="Genomic_DNA"/>
</dbReference>
<dbReference type="Proteomes" id="UP000376505">
    <property type="component" value="Unassembled WGS sequence"/>
</dbReference>
<evidence type="ECO:0000313" key="14">
    <source>
        <dbReference type="EMBL" id="EAD8146662.1"/>
    </source>
</evidence>
<dbReference type="EMBL" id="AABATR010000001">
    <property type="protein sequence ID" value="EAG1892673.1"/>
    <property type="molecule type" value="Genomic_DNA"/>
</dbReference>
<dbReference type="Proteomes" id="UP000841146">
    <property type="component" value="Unassembled WGS sequence"/>
</dbReference>
<evidence type="ECO:0000313" key="23">
    <source>
        <dbReference type="EMBL" id="EAG2513640.1"/>
    </source>
</evidence>
<evidence type="ECO:0000313" key="95">
    <source>
        <dbReference type="Proteomes" id="UP000458487"/>
    </source>
</evidence>
<dbReference type="EMBL" id="QUQA01000010">
    <property type="protein sequence ID" value="RKC01303.1"/>
    <property type="molecule type" value="Genomic_DNA"/>
</dbReference>
<evidence type="ECO:0000313" key="96">
    <source>
        <dbReference type="Proteomes" id="UP000460224"/>
    </source>
</evidence>
<dbReference type="InterPro" id="IPR016161">
    <property type="entry name" value="Ald_DH/histidinol_DH"/>
</dbReference>
<evidence type="ECO:0000313" key="42">
    <source>
        <dbReference type="EMBL" id="ECH7212221.1"/>
    </source>
</evidence>
<evidence type="ECO:0000313" key="29">
    <source>
        <dbReference type="EMBL" id="EAG9388240.1"/>
    </source>
</evidence>
<dbReference type="EMBL" id="AAAPCR010000010">
    <property type="protein sequence ID" value="EAD8146662.1"/>
    <property type="molecule type" value="Genomic_DNA"/>
</dbReference>
<proteinExistence type="predicted"/>
<evidence type="ECO:0000313" key="94">
    <source>
        <dbReference type="Proteomes" id="UP000455569"/>
    </source>
</evidence>
<dbReference type="Proteomes" id="UP000332711">
    <property type="component" value="Unassembled WGS sequence"/>
</dbReference>
<evidence type="ECO:0000256" key="1">
    <source>
        <dbReference type="ARBA" id="ARBA00023002"/>
    </source>
</evidence>
<dbReference type="Proteomes" id="UP000285054">
    <property type="component" value="Unassembled WGS sequence"/>
</dbReference>
<dbReference type="EMBL" id="AAAMZD010000001">
    <property type="protein sequence ID" value="EAD3791227.1"/>
    <property type="molecule type" value="Genomic_DNA"/>
</dbReference>
<evidence type="ECO:0000313" key="83">
    <source>
        <dbReference type="Proteomes" id="UP000364988"/>
    </source>
</evidence>
<evidence type="ECO:0000313" key="85">
    <source>
        <dbReference type="Proteomes" id="UP000368512"/>
    </source>
</evidence>
<evidence type="ECO:0000313" key="79">
    <source>
        <dbReference type="Proteomes" id="UP000352246"/>
    </source>
</evidence>
<dbReference type="Proteomes" id="UP000344343">
    <property type="component" value="Unassembled WGS sequence"/>
</dbReference>
<dbReference type="Proteomes" id="UP000840567">
    <property type="component" value="Unassembled WGS sequence"/>
</dbReference>
<dbReference type="Pfam" id="PF00171">
    <property type="entry name" value="Aldedh"/>
    <property type="match status" value="1"/>
</dbReference>
<evidence type="ECO:0000313" key="44">
    <source>
        <dbReference type="EMBL" id="ECY6544938.1"/>
    </source>
</evidence>
<evidence type="ECO:0000313" key="24">
    <source>
        <dbReference type="EMBL" id="EAG2996536.1"/>
    </source>
</evidence>
<evidence type="ECO:0000313" key="35">
    <source>
        <dbReference type="EMBL" id="EAH4240497.1"/>
    </source>
</evidence>
<dbReference type="Proteomes" id="UP000467347">
    <property type="component" value="Unassembled WGS sequence"/>
</dbReference>
<dbReference type="Proteomes" id="UP000355989">
    <property type="component" value="Unassembled WGS sequence"/>
</dbReference>
<evidence type="ECO:0000313" key="3">
    <source>
        <dbReference type="EMBL" id="EAC3882495.1"/>
    </source>
</evidence>
<evidence type="ECO:0000313" key="40">
    <source>
        <dbReference type="EMBL" id="ECB9513807.1"/>
    </source>
</evidence>
<evidence type="ECO:0000313" key="92">
    <source>
        <dbReference type="Proteomes" id="UP000413786"/>
    </source>
</evidence>
<dbReference type="EMBL" id="CP098507">
    <property type="protein sequence ID" value="UUJ80111.1"/>
    <property type="molecule type" value="Genomic_DNA"/>
</dbReference>
<evidence type="ECO:0000313" key="107">
    <source>
        <dbReference type="Proteomes" id="UP000522199"/>
    </source>
</evidence>
<reference evidence="52" key="9">
    <citation type="submission" date="2019-10" db="EMBL/GenBank/DDBJ databases">
        <authorList>
            <consortium name="NCBI Pathogen Detection Project"/>
        </authorList>
    </citation>
    <scope>NUCLEOTIDE SEQUENCE</scope>
    <source>
        <strain evidence="52">09CEB371LM</strain>
        <strain evidence="57">CFIAFB20100120</strain>
        <strain evidence="56">CFIAFB20130012</strain>
        <strain evidence="55">CFIAFB20140010</strain>
        <strain evidence="54">CFIAFB20160079</strain>
        <strain evidence="59">CFIAFB20170037</strain>
        <strain evidence="58">CFIAFB20170045</strain>
        <strain evidence="53">Sam_F526FDD3-C0F7-43DB-B204-E231FEF9C926</strain>
    </source>
</reference>
<evidence type="ECO:0000313" key="48">
    <source>
        <dbReference type="EMBL" id="EDN9835077.1"/>
    </source>
</evidence>
<dbReference type="EMBL" id="AAAJCR010000008">
    <property type="protein sequence ID" value="EAC5950104.1"/>
    <property type="molecule type" value="Genomic_DNA"/>
</dbReference>
<evidence type="ECO:0000313" key="111">
    <source>
        <dbReference type="Proteomes" id="UP000528151"/>
    </source>
</evidence>
<evidence type="ECO:0000313" key="53">
    <source>
        <dbReference type="EMBL" id="HAA8490591.1"/>
    </source>
</evidence>
<evidence type="ECO:0000313" key="27">
    <source>
        <dbReference type="EMBL" id="EAG6168455.1"/>
    </source>
</evidence>
<evidence type="ECO:0000313" key="57">
    <source>
        <dbReference type="EMBL" id="HAB8558215.1"/>
    </source>
</evidence>
<dbReference type="EMBL" id="AAARIE010000011">
    <property type="protein sequence ID" value="EAE2660538.1"/>
    <property type="molecule type" value="Genomic_DNA"/>
</dbReference>
<evidence type="ECO:0000313" key="22">
    <source>
        <dbReference type="EMBL" id="EAG2243900.1"/>
    </source>
</evidence>
<dbReference type="EMBL" id="AAARLF010000009">
    <property type="protein sequence ID" value="EAE2898866.1"/>
    <property type="molecule type" value="Genomic_DNA"/>
</dbReference>
<dbReference type="CDD" id="cd07122">
    <property type="entry name" value="ALDH_F20_ACDH"/>
    <property type="match status" value="1"/>
</dbReference>
<dbReference type="EMBL" id="AACKFB010000015">
    <property type="protein sequence ID" value="EAK9428601.1"/>
    <property type="molecule type" value="Genomic_DNA"/>
</dbReference>
<dbReference type="EMBL" id="AABAWE010000007">
    <property type="protein sequence ID" value="EAG2088239.1"/>
    <property type="molecule type" value="Genomic_DNA"/>
</dbReference>
<evidence type="ECO:0000313" key="28">
    <source>
        <dbReference type="EMBL" id="EAG6991269.1"/>
    </source>
</evidence>
<dbReference type="Proteomes" id="UP000566721">
    <property type="component" value="Unassembled WGS sequence"/>
</dbReference>
<dbReference type="EMBL" id="QDAY01000001">
    <property type="protein sequence ID" value="KAA9453776.1"/>
    <property type="molecule type" value="Genomic_DNA"/>
</dbReference>
<evidence type="ECO:0000313" key="76">
    <source>
        <dbReference type="Proteomes" id="UP000344343"/>
    </source>
</evidence>
<dbReference type="EMBL" id="DAAEEB010000010">
    <property type="protein sequence ID" value="HAA8053997.1"/>
    <property type="molecule type" value="Genomic_DNA"/>
</dbReference>
<evidence type="ECO:0000313" key="102">
    <source>
        <dbReference type="Proteomes" id="UP000478945"/>
    </source>
</evidence>
<dbReference type="EMBL" id="AAAICE010000007">
    <property type="protein sequence ID" value="EAC3882495.1"/>
    <property type="molecule type" value="Genomic_DNA"/>
</dbReference>
<dbReference type="Proteomes" id="UP000345329">
    <property type="component" value="Unassembled WGS sequence"/>
</dbReference>
<dbReference type="Proteomes" id="UP000845014">
    <property type="component" value="Unassembled WGS sequence"/>
</dbReference>
<dbReference type="EMBL" id="AACKDQ010000004">
    <property type="protein sequence ID" value="EAK9315986.1"/>
    <property type="molecule type" value="Genomic_DNA"/>
</dbReference>
<evidence type="ECO:0000313" key="61">
    <source>
        <dbReference type="EMBL" id="MCO38722.1"/>
    </source>
</evidence>
<evidence type="ECO:0000313" key="63">
    <source>
        <dbReference type="EMBL" id="OET49176.1"/>
    </source>
</evidence>
<evidence type="ECO:0000313" key="7">
    <source>
        <dbReference type="EMBL" id="EAC5950104.1"/>
    </source>
</evidence>
<dbReference type="Proteomes" id="UP000470497">
    <property type="component" value="Unassembled WGS sequence"/>
</dbReference>
<dbReference type="Proteomes" id="UP000489121">
    <property type="component" value="Unassembled WGS sequence"/>
</dbReference>
<evidence type="ECO:0000313" key="37">
    <source>
        <dbReference type="EMBL" id="EAK9315986.1"/>
    </source>
</evidence>
<dbReference type="EMBL" id="AAAJWF010000005">
    <property type="protein sequence ID" value="EAC7480873.1"/>
    <property type="molecule type" value="Genomic_DNA"/>
</dbReference>
<evidence type="ECO:0000313" key="121">
    <source>
        <dbReference type="Proteomes" id="UP000840567"/>
    </source>
</evidence>
<dbReference type="EMBL" id="AAAQOE010000001">
    <property type="protein sequence ID" value="EAE1094920.1"/>
    <property type="molecule type" value="Genomic_DNA"/>
</dbReference>
<evidence type="ECO:0000313" key="36">
    <source>
        <dbReference type="EMBL" id="EAK8898756.1"/>
    </source>
</evidence>
<dbReference type="Proteomes" id="UP000517258">
    <property type="component" value="Unassembled WGS sequence"/>
</dbReference>
<evidence type="ECO:0000259" key="2">
    <source>
        <dbReference type="Pfam" id="PF00171"/>
    </source>
</evidence>
<evidence type="ECO:0000313" key="20">
    <source>
        <dbReference type="EMBL" id="EAG1892673.1"/>
    </source>
</evidence>
<evidence type="ECO:0000313" key="88">
    <source>
        <dbReference type="Proteomes" id="UP000378540"/>
    </source>
</evidence>
<evidence type="ECO:0000313" key="87">
    <source>
        <dbReference type="Proteomes" id="UP000376505"/>
    </source>
</evidence>
<dbReference type="Proteomes" id="UP000371553">
    <property type="component" value="Unassembled WGS sequence"/>
</dbReference>
<dbReference type="EMBL" id="AABEQV010000003">
    <property type="protein sequence ID" value="EAG9856524.1"/>
    <property type="molecule type" value="Genomic_DNA"/>
</dbReference>
<dbReference type="InterPro" id="IPR016163">
    <property type="entry name" value="Ald_DH_C"/>
</dbReference>
<dbReference type="EMBL" id="AACJYH010000012">
    <property type="protein sequence ID" value="EAK8898756.1"/>
    <property type="molecule type" value="Genomic_DNA"/>
</dbReference>
<evidence type="ECO:0000313" key="120">
    <source>
        <dbReference type="Proteomes" id="UP000840197"/>
    </source>
</evidence>
<evidence type="ECO:0000313" key="58">
    <source>
        <dbReference type="EMBL" id="HAC0013012.1"/>
    </source>
</evidence>
<dbReference type="EMBL" id="AAIAJJ010000007">
    <property type="protein sequence ID" value="ECC1557847.1"/>
    <property type="molecule type" value="Genomic_DNA"/>
</dbReference>
<evidence type="ECO:0000313" key="66">
    <source>
        <dbReference type="EMBL" id="RKC01303.1"/>
    </source>
</evidence>
<dbReference type="EMBL" id="AABBAW010000001">
    <property type="protein sequence ID" value="EAG2513640.1"/>
    <property type="molecule type" value="Genomic_DNA"/>
</dbReference>
<evidence type="ECO:0000313" key="21">
    <source>
        <dbReference type="EMBL" id="EAG2088239.1"/>
    </source>
</evidence>
<dbReference type="SUPFAM" id="SSF53720">
    <property type="entry name" value="ALDH-like"/>
    <property type="match status" value="1"/>
</dbReference>
<dbReference type="EMBL" id="AABEKY010000007">
    <property type="protein sequence ID" value="EAG9388240.1"/>
    <property type="molecule type" value="Genomic_DNA"/>
</dbReference>
<evidence type="ECO:0000313" key="13">
    <source>
        <dbReference type="EMBL" id="EAD5785012.1"/>
    </source>
</evidence>
<dbReference type="EMBL" id="AAHZFY010000017">
    <property type="protein sequence ID" value="ECB9513807.1"/>
    <property type="molecule type" value="Genomic_DNA"/>
</dbReference>
<evidence type="ECO:0000313" key="90">
    <source>
        <dbReference type="Proteomes" id="UP000398321"/>
    </source>
</evidence>
<evidence type="ECO:0000313" key="47">
    <source>
        <dbReference type="EMBL" id="EDN9630268.1"/>
    </source>
</evidence>
<dbReference type="Proteomes" id="UP000540117">
    <property type="component" value="Unassembled WGS sequence"/>
</dbReference>
<dbReference type="EMBL" id="AANCRK010000001">
    <property type="protein sequence ID" value="EDN7714222.1"/>
    <property type="molecule type" value="Genomic_DNA"/>
</dbReference>
<dbReference type="EMBL" id="AABDGJ010000009">
    <property type="protein sequence ID" value="EAG6991269.1"/>
    <property type="molecule type" value="Genomic_DNA"/>
</dbReference>
<evidence type="ECO:0000313" key="39">
    <source>
        <dbReference type="EMBL" id="ECB9474470.1"/>
    </source>
</evidence>
<dbReference type="EMBL" id="AANDQG010000005">
    <property type="protein sequence ID" value="EDN9630268.1"/>
    <property type="molecule type" value="Genomic_DNA"/>
</dbReference>
<evidence type="ECO:0000313" key="54">
    <source>
        <dbReference type="EMBL" id="HAB7362842.1"/>
    </source>
</evidence>
<dbReference type="Proteomes" id="UP000840039">
    <property type="component" value="Unassembled WGS sequence"/>
</dbReference>
<dbReference type="Proteomes" id="UP000269407">
    <property type="component" value="Unassembled WGS sequence"/>
</dbReference>
<evidence type="ECO:0000313" key="115">
    <source>
        <dbReference type="Proteomes" id="UP000548278"/>
    </source>
</evidence>
<dbReference type="Proteomes" id="UP000458487">
    <property type="component" value="Unassembled WGS sequence"/>
</dbReference>
<dbReference type="Proteomes" id="UP000339309">
    <property type="component" value="Unassembled WGS sequence"/>
</dbReference>
<reference evidence="69 70" key="2">
    <citation type="journal article" date="2018" name="BMC Genomics">
        <title>Genes significantly associated with lineage II food isolates of Listeria monocytogenes.</title>
        <authorList>
            <person name="Pirone-Davies C."/>
            <person name="Chen Y."/>
            <person name="Pightling A."/>
            <person name="Ryan G."/>
            <person name="Wang Y."/>
            <person name="Yao K."/>
            <person name="Hoffmann M."/>
            <person name="Allard M.W."/>
        </authorList>
    </citation>
    <scope>NUCLEOTIDE SEQUENCE [LARGE SCALE GENOMIC DNA]</scope>
    <source>
        <strain evidence="66 70">CFSAN028761</strain>
        <strain evidence="64 71">PNUSAL000190</strain>
        <strain evidence="65 69">PNUSAL000550</strain>
    </source>
</reference>
<dbReference type="EMBL" id="AABBYJ010000001">
    <property type="protein sequence ID" value="EAG4330088.1"/>
    <property type="molecule type" value="Genomic_DNA"/>
</dbReference>
<evidence type="ECO:0000313" key="108">
    <source>
        <dbReference type="Proteomes" id="UP000525068"/>
    </source>
</evidence>
<dbReference type="Proteomes" id="UP000525850">
    <property type="component" value="Unassembled WGS sequence"/>
</dbReference>
<evidence type="ECO:0000313" key="15">
    <source>
        <dbReference type="EMBL" id="EAE1094920.1"/>
    </source>
</evidence>